<proteinExistence type="predicted"/>
<accession>A0A0F9CGE5</accession>
<evidence type="ECO:0000313" key="1">
    <source>
        <dbReference type="EMBL" id="KKL48378.1"/>
    </source>
</evidence>
<dbReference type="AlphaFoldDB" id="A0A0F9CGE5"/>
<reference evidence="1" key="1">
    <citation type="journal article" date="2015" name="Nature">
        <title>Complex archaea that bridge the gap between prokaryotes and eukaryotes.</title>
        <authorList>
            <person name="Spang A."/>
            <person name="Saw J.H."/>
            <person name="Jorgensen S.L."/>
            <person name="Zaremba-Niedzwiedzka K."/>
            <person name="Martijn J."/>
            <person name="Lind A.E."/>
            <person name="van Eijk R."/>
            <person name="Schleper C."/>
            <person name="Guy L."/>
            <person name="Ettema T.J."/>
        </authorList>
    </citation>
    <scope>NUCLEOTIDE SEQUENCE</scope>
</reference>
<sequence>MANAHRTNGNMGYDKMTDKGYVRYGMYHPVYKTYDRQKVWYYNMGLYETWDIVK</sequence>
<organism evidence="1">
    <name type="scientific">marine sediment metagenome</name>
    <dbReference type="NCBI Taxonomy" id="412755"/>
    <lineage>
        <taxon>unclassified sequences</taxon>
        <taxon>metagenomes</taxon>
        <taxon>ecological metagenomes</taxon>
    </lineage>
</organism>
<protein>
    <submittedName>
        <fullName evidence="1">Uncharacterized protein</fullName>
    </submittedName>
</protein>
<name>A0A0F9CGE5_9ZZZZ</name>
<dbReference type="EMBL" id="LAZR01033338">
    <property type="protein sequence ID" value="KKL48378.1"/>
    <property type="molecule type" value="Genomic_DNA"/>
</dbReference>
<gene>
    <name evidence="1" type="ORF">LCGC14_2326180</name>
</gene>
<comment type="caution">
    <text evidence="1">The sequence shown here is derived from an EMBL/GenBank/DDBJ whole genome shotgun (WGS) entry which is preliminary data.</text>
</comment>